<feature type="compositionally biased region" description="Low complexity" evidence="1">
    <location>
        <begin position="257"/>
        <end position="272"/>
    </location>
</feature>
<organism evidence="3 4">
    <name type="scientific">Thalassiosira oceanica</name>
    <name type="common">Marine diatom</name>
    <dbReference type="NCBI Taxonomy" id="159749"/>
    <lineage>
        <taxon>Eukaryota</taxon>
        <taxon>Sar</taxon>
        <taxon>Stramenopiles</taxon>
        <taxon>Ochrophyta</taxon>
        <taxon>Bacillariophyta</taxon>
        <taxon>Coscinodiscophyceae</taxon>
        <taxon>Thalassiosirophycidae</taxon>
        <taxon>Thalassiosirales</taxon>
        <taxon>Thalassiosiraceae</taxon>
        <taxon>Thalassiosira</taxon>
    </lineage>
</organism>
<dbReference type="InterPro" id="IPR011042">
    <property type="entry name" value="6-blade_b-propeller_TolB-like"/>
</dbReference>
<sequence>MKGANTAWAWPSFMEDGYTDEWCRANTNQAVMSMPSHSAPLGITFYDAPSQEVYDREGCFGGFPASMNGYAFMAFHGSWNRDIPTGYKVVYVPFDDRGNPTAQPIDLMRSASDTSAKWLSNIRPVDVQFDRCGRLFVTEDGPGHVIRIDYSGSRDDDFVPVSTEVADGPSCREWEATSIPVEGINVTTPESTYVGSCVCNGSSAPCTVLGSLAMVLALAFTLSPPPTPPLPSIVERGTGHARTDSRGRGLSPRSTRPNLSPKVLPSSSSPPSTAYLPVARASSMVLFLTHFLLARASWTSLRPGAAARPPPGGNRPPLPPPRWKPRPAPRPAPNDDWIRGDSDAAAAAA</sequence>
<dbReference type="Proteomes" id="UP000266841">
    <property type="component" value="Unassembled WGS sequence"/>
</dbReference>
<gene>
    <name evidence="3" type="ORF">THAOC_26601</name>
</gene>
<evidence type="ECO:0000313" key="3">
    <source>
        <dbReference type="EMBL" id="EJK53877.1"/>
    </source>
</evidence>
<comment type="caution">
    <text evidence="3">The sequence shown here is derived from an EMBL/GenBank/DDBJ whole genome shotgun (WGS) entry which is preliminary data.</text>
</comment>
<feature type="non-terminal residue" evidence="3">
    <location>
        <position position="349"/>
    </location>
</feature>
<dbReference type="Pfam" id="PF22807">
    <property type="entry name" value="TrAA12"/>
    <property type="match status" value="1"/>
</dbReference>
<feature type="region of interest" description="Disordered" evidence="1">
    <location>
        <begin position="227"/>
        <end position="272"/>
    </location>
</feature>
<accession>K0S4P8</accession>
<dbReference type="AlphaFoldDB" id="K0S4P8"/>
<dbReference type="InterPro" id="IPR054539">
    <property type="entry name" value="Beta-prop_PDH"/>
</dbReference>
<evidence type="ECO:0000259" key="2">
    <source>
        <dbReference type="Pfam" id="PF22807"/>
    </source>
</evidence>
<feature type="compositionally biased region" description="Pro residues" evidence="1">
    <location>
        <begin position="308"/>
        <end position="332"/>
    </location>
</feature>
<dbReference type="Gene3D" id="2.120.10.30">
    <property type="entry name" value="TolB, C-terminal domain"/>
    <property type="match status" value="1"/>
</dbReference>
<reference evidence="3 4" key="1">
    <citation type="journal article" date="2012" name="Genome Biol.">
        <title>Genome and low-iron response of an oceanic diatom adapted to chronic iron limitation.</title>
        <authorList>
            <person name="Lommer M."/>
            <person name="Specht M."/>
            <person name="Roy A.S."/>
            <person name="Kraemer L."/>
            <person name="Andreson R."/>
            <person name="Gutowska M.A."/>
            <person name="Wolf J."/>
            <person name="Bergner S.V."/>
            <person name="Schilhabel M.B."/>
            <person name="Klostermeier U.C."/>
            <person name="Beiko R.G."/>
            <person name="Rosenstiel P."/>
            <person name="Hippler M."/>
            <person name="Laroche J."/>
        </authorList>
    </citation>
    <scope>NUCLEOTIDE SEQUENCE [LARGE SCALE GENOMIC DNA]</scope>
    <source>
        <strain evidence="3 4">CCMP1005</strain>
    </source>
</reference>
<dbReference type="EMBL" id="AGNL01036838">
    <property type="protein sequence ID" value="EJK53877.1"/>
    <property type="molecule type" value="Genomic_DNA"/>
</dbReference>
<keyword evidence="4" id="KW-1185">Reference proteome</keyword>
<name>K0S4P8_THAOC</name>
<feature type="compositionally biased region" description="Basic and acidic residues" evidence="1">
    <location>
        <begin position="237"/>
        <end position="247"/>
    </location>
</feature>
<feature type="region of interest" description="Disordered" evidence="1">
    <location>
        <begin position="302"/>
        <end position="349"/>
    </location>
</feature>
<protein>
    <recommendedName>
        <fullName evidence="2">Pyrroloquinoline quinone-dependent pyranose dehydrogenase beta-propeller domain-containing protein</fullName>
    </recommendedName>
</protein>
<evidence type="ECO:0000313" key="4">
    <source>
        <dbReference type="Proteomes" id="UP000266841"/>
    </source>
</evidence>
<proteinExistence type="predicted"/>
<feature type="domain" description="Pyrroloquinoline quinone-dependent pyranose dehydrogenase beta-propeller" evidence="2">
    <location>
        <begin position="15"/>
        <end position="148"/>
    </location>
</feature>
<dbReference type="OrthoDB" id="507128at2759"/>
<evidence type="ECO:0000256" key="1">
    <source>
        <dbReference type="SAM" id="MobiDB-lite"/>
    </source>
</evidence>